<name>U1S0I6_9ACTO</name>
<dbReference type="HOGENOM" id="CLU_2821427_0_0_11"/>
<evidence type="ECO:0000313" key="2">
    <source>
        <dbReference type="Proteomes" id="UP000016536"/>
    </source>
</evidence>
<organism evidence="1 2">
    <name type="scientific">Actinomyces johnsonii F0542</name>
    <dbReference type="NCBI Taxonomy" id="1321818"/>
    <lineage>
        <taxon>Bacteria</taxon>
        <taxon>Bacillati</taxon>
        <taxon>Actinomycetota</taxon>
        <taxon>Actinomycetes</taxon>
        <taxon>Actinomycetales</taxon>
        <taxon>Actinomycetaceae</taxon>
        <taxon>Actinomyces</taxon>
    </lineage>
</organism>
<proteinExistence type="predicted"/>
<dbReference type="EMBL" id="AWSE01000023">
    <property type="protein sequence ID" value="ERH25388.1"/>
    <property type="molecule type" value="Genomic_DNA"/>
</dbReference>
<keyword evidence="2" id="KW-1185">Reference proteome</keyword>
<sequence length="66" mass="7440">MRDPKSRRRTRRVQIGDKGTCGSIRLLMEPRNHAVSYRRCEPGFRLCIRFGHLGCRGGVPSAAEGL</sequence>
<evidence type="ECO:0000313" key="1">
    <source>
        <dbReference type="EMBL" id="ERH25388.1"/>
    </source>
</evidence>
<dbReference type="Proteomes" id="UP000016536">
    <property type="component" value="Unassembled WGS sequence"/>
</dbReference>
<accession>U1S0I6</accession>
<protein>
    <submittedName>
        <fullName evidence="1">Uncharacterized protein</fullName>
    </submittedName>
</protein>
<comment type="caution">
    <text evidence="1">The sequence shown here is derived from an EMBL/GenBank/DDBJ whole genome shotgun (WGS) entry which is preliminary data.</text>
</comment>
<gene>
    <name evidence="1" type="ORF">HMPREF1979_00548</name>
</gene>
<dbReference type="AlphaFoldDB" id="U1S0I6"/>
<reference evidence="1 2" key="1">
    <citation type="submission" date="2013-08" db="EMBL/GenBank/DDBJ databases">
        <authorList>
            <person name="Weinstock G."/>
            <person name="Sodergren E."/>
            <person name="Wylie T."/>
            <person name="Fulton L."/>
            <person name="Fulton R."/>
            <person name="Fronick C."/>
            <person name="O'Laughlin M."/>
            <person name="Godfrey J."/>
            <person name="Miner T."/>
            <person name="Herter B."/>
            <person name="Appelbaum E."/>
            <person name="Cordes M."/>
            <person name="Lek S."/>
            <person name="Wollam A."/>
            <person name="Pepin K.H."/>
            <person name="Palsikar V.B."/>
            <person name="Mitreva M."/>
            <person name="Wilson R.K."/>
        </authorList>
    </citation>
    <scope>NUCLEOTIDE SEQUENCE [LARGE SCALE GENOMIC DNA]</scope>
    <source>
        <strain evidence="1 2">F0542</strain>
    </source>
</reference>